<feature type="compositionally biased region" description="Basic residues" evidence="1">
    <location>
        <begin position="10"/>
        <end position="21"/>
    </location>
</feature>
<comment type="caution">
    <text evidence="2">The sequence shown here is derived from an EMBL/GenBank/DDBJ whole genome shotgun (WGS) entry which is preliminary data.</text>
</comment>
<sequence length="135" mass="15228">MRRATLASRSGRRSLRRRRHKVPRNPNRFARCLVRRGSLRRFQGPSSPVGHALDSLVVATGAFLTCDIVFASSRLDWLTLLLRGAKDELCESRHLLGERANLAFEFTNPCSKLGVLRLKTSIIASEAFCLRLPVR</sequence>
<gene>
    <name evidence="2" type="ORF">AXFE_35090</name>
</gene>
<feature type="region of interest" description="Disordered" evidence="1">
    <location>
        <begin position="1"/>
        <end position="21"/>
    </location>
</feature>
<dbReference type="EMBL" id="JXYS01000135">
    <property type="protein sequence ID" value="KJF15637.1"/>
    <property type="molecule type" value="Genomic_DNA"/>
</dbReference>
<keyword evidence="3" id="KW-1185">Reference proteome</keyword>
<evidence type="ECO:0000313" key="3">
    <source>
        <dbReference type="Proteomes" id="UP000032360"/>
    </source>
</evidence>
<protein>
    <submittedName>
        <fullName evidence="2">Uncharacterized protein</fullName>
    </submittedName>
</protein>
<dbReference type="Proteomes" id="UP000032360">
    <property type="component" value="Unassembled WGS sequence"/>
</dbReference>
<reference evidence="2 3" key="1">
    <citation type="submission" date="2015-01" db="EMBL/GenBank/DDBJ databases">
        <title>Draft genome of the acidophilic iron oxidizer Acidithrix ferrooxidans strain Py-F3.</title>
        <authorList>
            <person name="Poehlein A."/>
            <person name="Eisen S."/>
            <person name="Schloemann M."/>
            <person name="Johnson B.D."/>
            <person name="Daniel R."/>
            <person name="Muehling M."/>
        </authorList>
    </citation>
    <scope>NUCLEOTIDE SEQUENCE [LARGE SCALE GENOMIC DNA]</scope>
    <source>
        <strain evidence="2 3">Py-F3</strain>
    </source>
</reference>
<accession>A0A0D8HCW4</accession>
<evidence type="ECO:0000256" key="1">
    <source>
        <dbReference type="SAM" id="MobiDB-lite"/>
    </source>
</evidence>
<proteinExistence type="predicted"/>
<evidence type="ECO:0000313" key="2">
    <source>
        <dbReference type="EMBL" id="KJF15637.1"/>
    </source>
</evidence>
<organism evidence="2 3">
    <name type="scientific">Acidithrix ferrooxidans</name>
    <dbReference type="NCBI Taxonomy" id="1280514"/>
    <lineage>
        <taxon>Bacteria</taxon>
        <taxon>Bacillati</taxon>
        <taxon>Actinomycetota</taxon>
        <taxon>Acidimicrobiia</taxon>
        <taxon>Acidimicrobiales</taxon>
        <taxon>Acidimicrobiaceae</taxon>
        <taxon>Acidithrix</taxon>
    </lineage>
</organism>
<name>A0A0D8HCW4_9ACTN</name>
<dbReference type="AlphaFoldDB" id="A0A0D8HCW4"/>